<keyword evidence="3" id="KW-1185">Reference proteome</keyword>
<name>A1VVX2_POLNA</name>
<dbReference type="Gene3D" id="3.40.50.1820">
    <property type="entry name" value="alpha/beta hydrolase"/>
    <property type="match status" value="1"/>
</dbReference>
<dbReference type="ESTHER" id="polna-a1vvx2">
    <property type="family name" value="Duf_3141"/>
</dbReference>
<dbReference type="EMBL" id="CP000531">
    <property type="protein sequence ID" value="ABM39800.1"/>
    <property type="molecule type" value="Genomic_DNA"/>
</dbReference>
<evidence type="ECO:0000256" key="1">
    <source>
        <dbReference type="SAM" id="MobiDB-lite"/>
    </source>
</evidence>
<evidence type="ECO:0000313" key="2">
    <source>
        <dbReference type="EMBL" id="ABM39800.1"/>
    </source>
</evidence>
<protein>
    <recommendedName>
        <fullName evidence="4">Poly(3-hydroxyalkanoate) synthetase</fullName>
    </recommendedName>
</protein>
<dbReference type="PANTHER" id="PTHR36837">
    <property type="entry name" value="POLY(3-HYDROXYALKANOATE) POLYMERASE SUBUNIT PHAC"/>
    <property type="match status" value="1"/>
</dbReference>
<dbReference type="RefSeq" id="WP_011798165.1">
    <property type="nucleotide sequence ID" value="NC_008758.1"/>
</dbReference>
<evidence type="ECO:0000313" key="3">
    <source>
        <dbReference type="Proteomes" id="UP000000644"/>
    </source>
</evidence>
<geneLocation type="plasmid" evidence="2 3">
    <name>pPNAP02</name>
</geneLocation>
<dbReference type="PANTHER" id="PTHR36837:SF2">
    <property type="entry name" value="POLY(3-HYDROXYALKANOATE) POLYMERASE SUBUNIT PHAC"/>
    <property type="match status" value="1"/>
</dbReference>
<dbReference type="SUPFAM" id="SSF53474">
    <property type="entry name" value="alpha/beta-Hydrolases"/>
    <property type="match status" value="1"/>
</dbReference>
<sequence length="614" mass="68589">MTMTTKHLGAKHAKAGMMADQLSPVAAMQTPPVAPIMLTEQKEKAAVSTAGAWNDAWRYYVDSVQRSVLLLDVFRERGDNMLAHERAGQPPLLDFEHELVLDARQFDRPANYALLRITRCGPTHASNFERQDLRPVIVIDPRAGHGPGIGGFKHDSEVGVALHEGHPTYFAMFYPEPCPGQTLADVIHALRMFVEEIARRHGVAPVVYGNCQGGWAAALLAAECEGLDGPAVLNGSPLSYWAGAEDVNPMRLAGGLLGGEWLTHLMADLGGGRLDGAWLVQNFEGLNPANTWWQKNYNLYAHVDTESERFLEFERWWSSYFFLSREEILATVENLFIGNRLEQGQVQLDPCSIASQPDCVVDLKRIRNPLVIFASSGDNITPPHQALAWLPAIYPTTEALKAAGQRIVYLLNPHVGHLGIFVSASVAQHEHRAILENIERFKDLDPGLYEMKIGEPVEGQSVGGSGKRSGPDTPPAQHKVWFEERGIEDLQYNYPRQAFEKVAAVSEWNELAYTTWVSPWIKWSANPVSAFMQKWGHPMRLQRYVFSPQITPAMAWVTFAAAWARENRLPASENNPWRRREEATGKSIAGSLEQWRVQRDAAEEHLFTMLYGAS</sequence>
<proteinExistence type="predicted"/>
<dbReference type="eggNOG" id="COG3243">
    <property type="taxonomic scope" value="Bacteria"/>
</dbReference>
<evidence type="ECO:0008006" key="4">
    <source>
        <dbReference type="Google" id="ProtNLM"/>
    </source>
</evidence>
<dbReference type="HOGENOM" id="CLU_014618_0_0_4"/>
<dbReference type="Pfam" id="PF11339">
    <property type="entry name" value="DUF3141"/>
    <property type="match status" value="1"/>
</dbReference>
<keyword evidence="2" id="KW-0614">Plasmid</keyword>
<dbReference type="AlphaFoldDB" id="A1VVX2"/>
<dbReference type="Proteomes" id="UP000000644">
    <property type="component" value="Plasmid pPNAP02"/>
</dbReference>
<gene>
    <name evidence="2" type="ordered locus">Pnap_4527</name>
</gene>
<dbReference type="InterPro" id="IPR024501">
    <property type="entry name" value="DUF3141"/>
</dbReference>
<reference evidence="3" key="1">
    <citation type="journal article" date="2009" name="Environ. Microbiol.">
        <title>The genome of Polaromonas naphthalenivorans strain CJ2, isolated from coal tar-contaminated sediment, reveals physiological and metabolic versatility and evolution through extensive horizontal gene transfer.</title>
        <authorList>
            <person name="Yagi J.M."/>
            <person name="Sims D."/>
            <person name="Brettin T."/>
            <person name="Bruce D."/>
            <person name="Madsen E.L."/>
        </authorList>
    </citation>
    <scope>NUCLEOTIDE SEQUENCE [LARGE SCALE GENOMIC DNA]</scope>
    <source>
        <strain evidence="3">CJ2</strain>
        <plasmid evidence="3">Plasmid pPNAP02</plasmid>
    </source>
</reference>
<feature type="region of interest" description="Disordered" evidence="1">
    <location>
        <begin position="457"/>
        <end position="476"/>
    </location>
</feature>
<organism evidence="2 3">
    <name type="scientific">Polaromonas naphthalenivorans (strain CJ2)</name>
    <dbReference type="NCBI Taxonomy" id="365044"/>
    <lineage>
        <taxon>Bacteria</taxon>
        <taxon>Pseudomonadati</taxon>
        <taxon>Pseudomonadota</taxon>
        <taxon>Betaproteobacteria</taxon>
        <taxon>Burkholderiales</taxon>
        <taxon>Comamonadaceae</taxon>
        <taxon>Polaromonas</taxon>
    </lineage>
</organism>
<dbReference type="KEGG" id="pna:Pnap_4527"/>
<dbReference type="InterPro" id="IPR051321">
    <property type="entry name" value="PHA/PHB_synthase"/>
</dbReference>
<accession>A1VVX2</accession>
<dbReference type="InterPro" id="IPR029058">
    <property type="entry name" value="AB_hydrolase_fold"/>
</dbReference>